<keyword evidence="1" id="KW-0472">Membrane</keyword>
<dbReference type="KEGG" id="vg:56135878"/>
<dbReference type="RefSeq" id="YP_009903602.1">
    <property type="nucleotide sequence ID" value="NC_049849.1"/>
</dbReference>
<dbReference type="EMBL" id="MN094788">
    <property type="protein sequence ID" value="QDH83422.1"/>
    <property type="molecule type" value="Genomic_DNA"/>
</dbReference>
<keyword evidence="1" id="KW-0812">Transmembrane</keyword>
<evidence type="ECO:0000313" key="3">
    <source>
        <dbReference type="Proteomes" id="UP000320799"/>
    </source>
</evidence>
<organism evidence="2 3">
    <name type="scientific">Achromobacter phage Motura</name>
    <dbReference type="NCBI Taxonomy" id="2591403"/>
    <lineage>
        <taxon>Viruses</taxon>
        <taxon>Duplodnaviria</taxon>
        <taxon>Heunggongvirae</taxon>
        <taxon>Uroviricota</taxon>
        <taxon>Caudoviricetes</taxon>
        <taxon>Moturavirus</taxon>
        <taxon>Moturavirus motura</taxon>
    </lineage>
</organism>
<protein>
    <submittedName>
        <fullName evidence="2">Uncharacterized protein</fullName>
    </submittedName>
</protein>
<keyword evidence="3" id="KW-1185">Reference proteome</keyword>
<evidence type="ECO:0000313" key="2">
    <source>
        <dbReference type="EMBL" id="QDH83422.1"/>
    </source>
</evidence>
<keyword evidence="1" id="KW-1133">Transmembrane helix</keyword>
<dbReference type="Proteomes" id="UP000320799">
    <property type="component" value="Segment"/>
</dbReference>
<reference evidence="2 3" key="1">
    <citation type="submission" date="2019-06" db="EMBL/GenBank/DDBJ databases">
        <authorList>
            <person name="Kincaid V.D."/>
            <person name="Fuller A."/>
            <person name="Hodges K."/>
            <person name="Bansal M."/>
            <person name="Essig J."/>
            <person name="Johnson A."/>
        </authorList>
    </citation>
    <scope>NUCLEOTIDE SEQUENCE [LARGE SCALE GENOMIC DNA]</scope>
</reference>
<accession>A0A514CSH2</accession>
<proteinExistence type="predicted"/>
<name>A0A514CSH2_9CAUD</name>
<sequence length="133" mass="15068">MLALLKTGWSAFKGFLPNPWLIVVVFIALCTVGLYGYHSGSTAMETAKNLEIQKIVNSRNMERGDWNTRLANLEIKTFDQSLYFKNLQITSAVERERIVTEYVTKWKTQPANQDCGLPADAISVLNSLQEVRK</sequence>
<dbReference type="GeneID" id="56135878"/>
<feature type="transmembrane region" description="Helical" evidence="1">
    <location>
        <begin position="20"/>
        <end position="38"/>
    </location>
</feature>
<evidence type="ECO:0000256" key="1">
    <source>
        <dbReference type="SAM" id="Phobius"/>
    </source>
</evidence>